<evidence type="ECO:0000313" key="1">
    <source>
        <dbReference type="EMBL" id="KAH7927926.1"/>
    </source>
</evidence>
<keyword evidence="1" id="KW-0645">Protease</keyword>
<dbReference type="Proteomes" id="UP000790709">
    <property type="component" value="Unassembled WGS sequence"/>
</dbReference>
<organism evidence="1 2">
    <name type="scientific">Leucogyrophana mollusca</name>
    <dbReference type="NCBI Taxonomy" id="85980"/>
    <lineage>
        <taxon>Eukaryota</taxon>
        <taxon>Fungi</taxon>
        <taxon>Dikarya</taxon>
        <taxon>Basidiomycota</taxon>
        <taxon>Agaricomycotina</taxon>
        <taxon>Agaricomycetes</taxon>
        <taxon>Agaricomycetidae</taxon>
        <taxon>Boletales</taxon>
        <taxon>Boletales incertae sedis</taxon>
        <taxon>Leucogyrophana</taxon>
    </lineage>
</organism>
<accession>A0ACB8BQX8</accession>
<keyword evidence="1" id="KW-0378">Hydrolase</keyword>
<protein>
    <submittedName>
        <fullName evidence="1">Acid protease</fullName>
    </submittedName>
</protein>
<gene>
    <name evidence="1" type="ORF">BV22DRAFT_1031256</name>
</gene>
<reference evidence="1" key="1">
    <citation type="journal article" date="2021" name="New Phytol.">
        <title>Evolutionary innovations through gain and loss of genes in the ectomycorrhizal Boletales.</title>
        <authorList>
            <person name="Wu G."/>
            <person name="Miyauchi S."/>
            <person name="Morin E."/>
            <person name="Kuo A."/>
            <person name="Drula E."/>
            <person name="Varga T."/>
            <person name="Kohler A."/>
            <person name="Feng B."/>
            <person name="Cao Y."/>
            <person name="Lipzen A."/>
            <person name="Daum C."/>
            <person name="Hundley H."/>
            <person name="Pangilinan J."/>
            <person name="Johnson J."/>
            <person name="Barry K."/>
            <person name="LaButti K."/>
            <person name="Ng V."/>
            <person name="Ahrendt S."/>
            <person name="Min B."/>
            <person name="Choi I.G."/>
            <person name="Park H."/>
            <person name="Plett J.M."/>
            <person name="Magnuson J."/>
            <person name="Spatafora J.W."/>
            <person name="Nagy L.G."/>
            <person name="Henrissat B."/>
            <person name="Grigoriev I.V."/>
            <person name="Yang Z.L."/>
            <person name="Xu J."/>
            <person name="Martin F.M."/>
        </authorList>
    </citation>
    <scope>NUCLEOTIDE SEQUENCE</scope>
    <source>
        <strain evidence="1">KUC20120723A-06</strain>
    </source>
</reference>
<comment type="caution">
    <text evidence="1">The sequence shown here is derived from an EMBL/GenBank/DDBJ whole genome shotgun (WGS) entry which is preliminary data.</text>
</comment>
<evidence type="ECO:0000313" key="2">
    <source>
        <dbReference type="Proteomes" id="UP000790709"/>
    </source>
</evidence>
<name>A0ACB8BQX8_9AGAM</name>
<proteinExistence type="predicted"/>
<keyword evidence="2" id="KW-1185">Reference proteome</keyword>
<sequence>MIMRPSSVLALVLDFTIWLTIVLPSFGSNLPDSSPRRRAPLALQGRQQVPNVTAPNSYGISPVSLSDDQQTYYVVLQAGEISFRAALDTGSSDLWLMSTDCSSKTCTSVPRYPLSYDSPTFVAVNNNATTFNVSYADGTGASGFVARETFEVANVTMENQAFGVVTESNVTMDDDVSGILGLGFARLSQIYYTTTNATPFIGSLSEQGILDYPLFGLSLTRNATGTLSIGAVDVSIVQNTSEIVWNEVVPFSPLGTQANTSGYFYWAIHMSSFAVNQTSLTPIPTYPGPTDNSSIALLDVGTSGLYGPYQDVTRLFALFPGSRLVDSSGQWVVPCDSSATMSFSFGQGNTFVLQPSDYMIGPAAGNPELCLTWPKALPPSSDGVDWQLGTPFLRTVYSIFSYGIDDKEPPMIGLYPRNNASAPVESFAALESFFSVESATIATTLPNYLLATPTYSTPAYAFNTSVAAAFGEIVSSELATSTYVPIVGTQSVNASALPKVSDAFTFIVTEADGAVITSTYHVSQPSVVLGVPPGWSGAGILRAPGVGLCLSLLATLVFAGRMF</sequence>
<dbReference type="EMBL" id="MU266359">
    <property type="protein sequence ID" value="KAH7927926.1"/>
    <property type="molecule type" value="Genomic_DNA"/>
</dbReference>